<protein>
    <submittedName>
        <fullName evidence="2">Winged helix-turn-helix transcriptional regulator</fullName>
    </submittedName>
</protein>
<accession>A0ABS6H496</accession>
<keyword evidence="3" id="KW-1185">Reference proteome</keyword>
<dbReference type="EMBL" id="JAERQM010000002">
    <property type="protein sequence ID" value="MBU8543500.1"/>
    <property type="molecule type" value="Genomic_DNA"/>
</dbReference>
<organism evidence="2 3">
    <name type="scientific">Falsiroseomonas oleicola</name>
    <dbReference type="NCBI Taxonomy" id="2801474"/>
    <lineage>
        <taxon>Bacteria</taxon>
        <taxon>Pseudomonadati</taxon>
        <taxon>Pseudomonadota</taxon>
        <taxon>Alphaproteobacteria</taxon>
        <taxon>Acetobacterales</taxon>
        <taxon>Roseomonadaceae</taxon>
        <taxon>Falsiroseomonas</taxon>
    </lineage>
</organism>
<proteinExistence type="predicted"/>
<feature type="domain" description="HTH marR-type" evidence="1">
    <location>
        <begin position="1"/>
        <end position="136"/>
    </location>
</feature>
<reference evidence="2 3" key="1">
    <citation type="submission" date="2021-01" db="EMBL/GenBank/DDBJ databases">
        <title>Roseomonas sp. nov, a bacterium isolated from an oil production mixture in Yumen Oilfield.</title>
        <authorList>
            <person name="Wu D."/>
        </authorList>
    </citation>
    <scope>NUCLEOTIDE SEQUENCE [LARGE SCALE GENOMIC DNA]</scope>
    <source>
        <strain evidence="2 3">ROY-5-3</strain>
    </source>
</reference>
<sequence>MRSDTSTTLARRLSDHHAAIYRHCHAPYTTPLSHQAVRALQYAAEGGATIRSLGQAIGCATNTASEITRRLADKGLITKTRRSSDERVVEVSVTSQGMVVLREHTGLDEARLAACLARLTQAERDRIAEGMALLLRCVTGGEPPC</sequence>
<evidence type="ECO:0000313" key="3">
    <source>
        <dbReference type="Proteomes" id="UP000689967"/>
    </source>
</evidence>
<name>A0ABS6H496_9PROT</name>
<dbReference type="PROSITE" id="PS50995">
    <property type="entry name" value="HTH_MARR_2"/>
    <property type="match status" value="1"/>
</dbReference>
<evidence type="ECO:0000313" key="2">
    <source>
        <dbReference type="EMBL" id="MBU8543500.1"/>
    </source>
</evidence>
<dbReference type="PANTHER" id="PTHR33164:SF89">
    <property type="entry name" value="MARR FAMILY REGULATORY PROTEIN"/>
    <property type="match status" value="1"/>
</dbReference>
<dbReference type="Proteomes" id="UP000689967">
    <property type="component" value="Unassembled WGS sequence"/>
</dbReference>
<dbReference type="RefSeq" id="WP_216873951.1">
    <property type="nucleotide sequence ID" value="NZ_JAERQM010000002.1"/>
</dbReference>
<dbReference type="PANTHER" id="PTHR33164">
    <property type="entry name" value="TRANSCRIPTIONAL REGULATOR, MARR FAMILY"/>
    <property type="match status" value="1"/>
</dbReference>
<dbReference type="Pfam" id="PF01047">
    <property type="entry name" value="MarR"/>
    <property type="match status" value="1"/>
</dbReference>
<gene>
    <name evidence="2" type="ORF">JJQ90_07265</name>
</gene>
<dbReference type="SMART" id="SM00347">
    <property type="entry name" value="HTH_MARR"/>
    <property type="match status" value="1"/>
</dbReference>
<dbReference type="InterPro" id="IPR000835">
    <property type="entry name" value="HTH_MarR-typ"/>
</dbReference>
<dbReference type="InterPro" id="IPR039422">
    <property type="entry name" value="MarR/SlyA-like"/>
</dbReference>
<comment type="caution">
    <text evidence="2">The sequence shown here is derived from an EMBL/GenBank/DDBJ whole genome shotgun (WGS) entry which is preliminary data.</text>
</comment>
<evidence type="ECO:0000259" key="1">
    <source>
        <dbReference type="PROSITE" id="PS50995"/>
    </source>
</evidence>